<accession>A0ABR5Q1N1</accession>
<dbReference type="Pfam" id="PF00294">
    <property type="entry name" value="PfkB"/>
    <property type="match status" value="1"/>
</dbReference>
<keyword evidence="4" id="KW-0418">Kinase</keyword>
<dbReference type="Proteomes" id="UP000051927">
    <property type="component" value="Unassembled WGS sequence"/>
</dbReference>
<dbReference type="InterPro" id="IPR017583">
    <property type="entry name" value="Tagatose/fructose_Pkinase"/>
</dbReference>
<evidence type="ECO:0000256" key="3">
    <source>
        <dbReference type="ARBA" id="ARBA00022741"/>
    </source>
</evidence>
<dbReference type="PANTHER" id="PTHR46566">
    <property type="entry name" value="1-PHOSPHOFRUCTOKINASE-RELATED"/>
    <property type="match status" value="1"/>
</dbReference>
<keyword evidence="5" id="KW-0067">ATP-binding</keyword>
<protein>
    <submittedName>
        <fullName evidence="8">1-phosphofructokinase</fullName>
    </submittedName>
</protein>
<dbReference type="PANTHER" id="PTHR46566:SF1">
    <property type="entry name" value="1-PHOSPHOFRUCTOKINASE"/>
    <property type="match status" value="1"/>
</dbReference>
<sequence length="351" mass="37926">MFFCHGGIAVIYTMTLNPALDYVMQPNTLDMGFTNRSQAEELHCGGNGINVSTLLNELDMVTVAMGIVAGFTGDYLLSDLQKQGIPSNFVKLDSGFTRINVKLDGIVMTMVNGMGPRIPEKKVDELLRRMDVVGSGDTLVLTGSIPNSLPEDIYTRLMQQLAGRGIQFVVDAPGQLLMEAIKAHPFLIKPNNHEVGRIFNATPETPEECIPFAQKLQENGARNVIVSCGGSGSLLLDEYGETHIVPSVKIHLVNATGAGDSMVGGFLAKTTQGFDYETALIYASACGTATAASKGIAKRTTIDRVVGALYKKMGRKMPAAIAEEIKANHAKAEIREKDWLGTKHAHEKEDK</sequence>
<dbReference type="Gene3D" id="3.40.1190.20">
    <property type="match status" value="1"/>
</dbReference>
<evidence type="ECO:0000256" key="1">
    <source>
        <dbReference type="ARBA" id="ARBA00010688"/>
    </source>
</evidence>
<keyword evidence="2 6" id="KW-0808">Transferase</keyword>
<keyword evidence="9" id="KW-1185">Reference proteome</keyword>
<dbReference type="NCBIfam" id="TIGR03168">
    <property type="entry name" value="1-PFK"/>
    <property type="match status" value="1"/>
</dbReference>
<gene>
    <name evidence="8" type="ORF">IV60_GL000250</name>
</gene>
<comment type="caution">
    <text evidence="8">The sequence shown here is derived from an EMBL/GenBank/DDBJ whole genome shotgun (WGS) entry which is preliminary data.</text>
</comment>
<dbReference type="SUPFAM" id="SSF53613">
    <property type="entry name" value="Ribokinase-like"/>
    <property type="match status" value="1"/>
</dbReference>
<dbReference type="InterPro" id="IPR029056">
    <property type="entry name" value="Ribokinase-like"/>
</dbReference>
<evidence type="ECO:0000259" key="7">
    <source>
        <dbReference type="Pfam" id="PF00294"/>
    </source>
</evidence>
<feature type="domain" description="Carbohydrate kinase PfkB" evidence="7">
    <location>
        <begin position="15"/>
        <end position="296"/>
    </location>
</feature>
<dbReference type="PIRSF" id="PIRSF000535">
    <property type="entry name" value="1PFK/6PFK/LacC"/>
    <property type="match status" value="1"/>
</dbReference>
<dbReference type="InterPro" id="IPR011611">
    <property type="entry name" value="PfkB_dom"/>
</dbReference>
<evidence type="ECO:0000313" key="9">
    <source>
        <dbReference type="Proteomes" id="UP000051927"/>
    </source>
</evidence>
<dbReference type="EMBL" id="JQCP01000001">
    <property type="protein sequence ID" value="KRO03072.1"/>
    <property type="molecule type" value="Genomic_DNA"/>
</dbReference>
<evidence type="ECO:0000256" key="6">
    <source>
        <dbReference type="PIRNR" id="PIRNR000535"/>
    </source>
</evidence>
<reference evidence="8 9" key="1">
    <citation type="journal article" date="2015" name="Genome Announc.">
        <title>Expanding the biotechnology potential of lactobacilli through comparative genomics of 213 strains and associated genera.</title>
        <authorList>
            <person name="Sun Z."/>
            <person name="Harris H.M."/>
            <person name="McCann A."/>
            <person name="Guo C."/>
            <person name="Argimon S."/>
            <person name="Zhang W."/>
            <person name="Yang X."/>
            <person name="Jeffery I.B."/>
            <person name="Cooney J.C."/>
            <person name="Kagawa T.F."/>
            <person name="Liu W."/>
            <person name="Song Y."/>
            <person name="Salvetti E."/>
            <person name="Wrobel A."/>
            <person name="Rasinkangas P."/>
            <person name="Parkhill J."/>
            <person name="Rea M.C."/>
            <person name="O'Sullivan O."/>
            <person name="Ritari J."/>
            <person name="Douillard F.P."/>
            <person name="Paul Ross R."/>
            <person name="Yang R."/>
            <person name="Briner A.E."/>
            <person name="Felis G.E."/>
            <person name="de Vos W.M."/>
            <person name="Barrangou R."/>
            <person name="Klaenhammer T.R."/>
            <person name="Caufield P.W."/>
            <person name="Cui Y."/>
            <person name="Zhang H."/>
            <person name="O'Toole P.W."/>
        </authorList>
    </citation>
    <scope>NUCLEOTIDE SEQUENCE [LARGE SCALE GENOMIC DNA]</scope>
    <source>
        <strain evidence="8 9">DSM 7090</strain>
    </source>
</reference>
<organism evidence="8 9">
    <name type="scientific">Lancefieldella rimae</name>
    <dbReference type="NCBI Taxonomy" id="1383"/>
    <lineage>
        <taxon>Bacteria</taxon>
        <taxon>Bacillati</taxon>
        <taxon>Actinomycetota</taxon>
        <taxon>Coriobacteriia</taxon>
        <taxon>Coriobacteriales</taxon>
        <taxon>Atopobiaceae</taxon>
        <taxon>Lancefieldella</taxon>
    </lineage>
</organism>
<proteinExistence type="inferred from homology"/>
<comment type="similarity">
    <text evidence="1">Belongs to the carbohydrate kinase PfkB family.</text>
</comment>
<evidence type="ECO:0000256" key="5">
    <source>
        <dbReference type="ARBA" id="ARBA00022840"/>
    </source>
</evidence>
<name>A0ABR5Q1N1_9ACTN</name>
<dbReference type="CDD" id="cd01164">
    <property type="entry name" value="FruK_PfkB_like"/>
    <property type="match status" value="1"/>
</dbReference>
<evidence type="ECO:0000313" key="8">
    <source>
        <dbReference type="EMBL" id="KRO03072.1"/>
    </source>
</evidence>
<evidence type="ECO:0000256" key="2">
    <source>
        <dbReference type="ARBA" id="ARBA00022679"/>
    </source>
</evidence>
<keyword evidence="3" id="KW-0547">Nucleotide-binding</keyword>
<evidence type="ECO:0000256" key="4">
    <source>
        <dbReference type="ARBA" id="ARBA00022777"/>
    </source>
</evidence>